<dbReference type="Proteomes" id="UP000198386">
    <property type="component" value="Unassembled WGS sequence"/>
</dbReference>
<protein>
    <recommendedName>
        <fullName evidence="4">Matrixin</fullName>
    </recommendedName>
</protein>
<keyword evidence="3" id="KW-1185">Reference proteome</keyword>
<dbReference type="EMBL" id="FZOH01000004">
    <property type="protein sequence ID" value="SNS45912.1"/>
    <property type="molecule type" value="Genomic_DNA"/>
</dbReference>
<evidence type="ECO:0008006" key="4">
    <source>
        <dbReference type="Google" id="ProtNLM"/>
    </source>
</evidence>
<evidence type="ECO:0000313" key="3">
    <source>
        <dbReference type="Proteomes" id="UP000198386"/>
    </source>
</evidence>
<dbReference type="AlphaFoldDB" id="A0A239EPR1"/>
<dbReference type="GO" id="GO:0008237">
    <property type="term" value="F:metallopeptidase activity"/>
    <property type="evidence" value="ECO:0007669"/>
    <property type="project" value="InterPro"/>
</dbReference>
<sequence length="241" mass="25347">MSPRRVAVVLAVALSSLFLVASPASAQTPGVSCDLPESDAEALVVLNAYYPNRYTWTDASLTAAVQAAPNVDPAYVDAIQRAITDWGAVLADCFDGAITLTDVTDLGAAAQRDADITVHYVPYAGGNVFGGMAVCGVSSCPNVIVRSEFAPGIPVEDYTPGYVYYVALHELGHALGLGHATNLRESMDLMGYEWIRNAPDPVFSQCDLDALAYIWSWALTGGTPPGPGPSALEPTFDCSLA</sequence>
<accession>A0A239EPR1</accession>
<feature type="chain" id="PRO_5012557148" description="Matrixin" evidence="1">
    <location>
        <begin position="27"/>
        <end position="241"/>
    </location>
</feature>
<evidence type="ECO:0000256" key="1">
    <source>
        <dbReference type="SAM" id="SignalP"/>
    </source>
</evidence>
<dbReference type="SUPFAM" id="SSF55486">
    <property type="entry name" value="Metalloproteases ('zincins'), catalytic domain"/>
    <property type="match status" value="1"/>
</dbReference>
<reference evidence="3" key="1">
    <citation type="submission" date="2017-06" db="EMBL/GenBank/DDBJ databases">
        <authorList>
            <person name="Varghese N."/>
            <person name="Submissions S."/>
        </authorList>
    </citation>
    <scope>NUCLEOTIDE SEQUENCE [LARGE SCALE GENOMIC DNA]</scope>
    <source>
        <strain evidence="3">DSM 45423</strain>
    </source>
</reference>
<keyword evidence="1" id="KW-0732">Signal</keyword>
<name>A0A239EPR1_9ACTN</name>
<organism evidence="2 3">
    <name type="scientific">Geodermatophilus saharensis</name>
    <dbReference type="NCBI Taxonomy" id="1137994"/>
    <lineage>
        <taxon>Bacteria</taxon>
        <taxon>Bacillati</taxon>
        <taxon>Actinomycetota</taxon>
        <taxon>Actinomycetes</taxon>
        <taxon>Geodermatophilales</taxon>
        <taxon>Geodermatophilaceae</taxon>
        <taxon>Geodermatophilus</taxon>
    </lineage>
</organism>
<dbReference type="OrthoDB" id="614750at2"/>
<proteinExistence type="predicted"/>
<dbReference type="Gene3D" id="3.40.390.10">
    <property type="entry name" value="Collagenase (Catalytic Domain)"/>
    <property type="match status" value="1"/>
</dbReference>
<evidence type="ECO:0000313" key="2">
    <source>
        <dbReference type="EMBL" id="SNS45912.1"/>
    </source>
</evidence>
<gene>
    <name evidence="2" type="ORF">SAMN04488107_2651</name>
</gene>
<feature type="signal peptide" evidence="1">
    <location>
        <begin position="1"/>
        <end position="26"/>
    </location>
</feature>
<dbReference type="InterPro" id="IPR024079">
    <property type="entry name" value="MetalloPept_cat_dom_sf"/>
</dbReference>
<dbReference type="RefSeq" id="WP_141233795.1">
    <property type="nucleotide sequence ID" value="NZ_FZOH01000004.1"/>
</dbReference>